<comment type="caution">
    <text evidence="1">The sequence shown here is derived from an EMBL/GenBank/DDBJ whole genome shotgun (WGS) entry which is preliminary data.</text>
</comment>
<name>A0ACC2KNM3_PERAE</name>
<gene>
    <name evidence="1" type="ORF">MRB53_031087</name>
</gene>
<reference evidence="1 2" key="1">
    <citation type="journal article" date="2022" name="Hortic Res">
        <title>A haplotype resolved chromosomal level avocado genome allows analysis of novel avocado genes.</title>
        <authorList>
            <person name="Nath O."/>
            <person name="Fletcher S.J."/>
            <person name="Hayward A."/>
            <person name="Shaw L.M."/>
            <person name="Masouleh A.K."/>
            <person name="Furtado A."/>
            <person name="Henry R.J."/>
            <person name="Mitter N."/>
        </authorList>
    </citation>
    <scope>NUCLEOTIDE SEQUENCE [LARGE SCALE GENOMIC DNA]</scope>
    <source>
        <strain evidence="2">cv. Hass</strain>
    </source>
</reference>
<protein>
    <submittedName>
        <fullName evidence="1">Uncharacterized protein</fullName>
    </submittedName>
</protein>
<accession>A0ACC2KNM3</accession>
<proteinExistence type="predicted"/>
<dbReference type="EMBL" id="CM056818">
    <property type="protein sequence ID" value="KAJ8622558.1"/>
    <property type="molecule type" value="Genomic_DNA"/>
</dbReference>
<sequence>MPSALEELDLTGYDLVISSESGPAKGVITHPNAVHVCYCHSPMRYLWDQYHTYRGNAGRLTRLFMSCTMPFLRAWDVSSAARVDRFIANSSFIARRIAKAYRRESTVVFPPVDTDAFTLAEHPTCDFYLYTGQLVPYKRVDLAVAACTRLGRRLIVVGTGPESQRLRAMAGPTVEFKGWASFEELKDLTRNCRALLFPGEEDFGIVPLEAMASGRPVIAYGSGGALDTVVEGETGVFFHEQTEAALTEAIERFESDEQRFDPQAIRAHARGFGRDVFRGRLKSAIDEALRELSGRRLPSTGDVPQTGVQRYAGEITRTLDAVLARDDAAARRLRWEMILPADCTATPRFEAIAVRRAPRGHGHLWEQTVLPAMARGGLLNLANLGPLAHGRQIVCMHDANVFLEPSSYSRCFRLAYRATFRSWRGASAR</sequence>
<dbReference type="Proteomes" id="UP001234297">
    <property type="component" value="Chromosome 10"/>
</dbReference>
<evidence type="ECO:0000313" key="1">
    <source>
        <dbReference type="EMBL" id="KAJ8622558.1"/>
    </source>
</evidence>
<keyword evidence="2" id="KW-1185">Reference proteome</keyword>
<organism evidence="1 2">
    <name type="scientific">Persea americana</name>
    <name type="common">Avocado</name>
    <dbReference type="NCBI Taxonomy" id="3435"/>
    <lineage>
        <taxon>Eukaryota</taxon>
        <taxon>Viridiplantae</taxon>
        <taxon>Streptophyta</taxon>
        <taxon>Embryophyta</taxon>
        <taxon>Tracheophyta</taxon>
        <taxon>Spermatophyta</taxon>
        <taxon>Magnoliopsida</taxon>
        <taxon>Magnoliidae</taxon>
        <taxon>Laurales</taxon>
        <taxon>Lauraceae</taxon>
        <taxon>Persea</taxon>
    </lineage>
</organism>
<evidence type="ECO:0000313" key="2">
    <source>
        <dbReference type="Proteomes" id="UP001234297"/>
    </source>
</evidence>